<keyword evidence="2" id="KW-0472">Membrane</keyword>
<keyword evidence="2" id="KW-0812">Transmembrane</keyword>
<evidence type="ECO:0000256" key="2">
    <source>
        <dbReference type="SAM" id="Phobius"/>
    </source>
</evidence>
<name>A0A0G1SKR7_9BACT</name>
<evidence type="ECO:0000313" key="5">
    <source>
        <dbReference type="Proteomes" id="UP000034794"/>
    </source>
</evidence>
<feature type="region of interest" description="Disordered" evidence="1">
    <location>
        <begin position="260"/>
        <end position="287"/>
    </location>
</feature>
<evidence type="ECO:0000256" key="3">
    <source>
        <dbReference type="SAM" id="SignalP"/>
    </source>
</evidence>
<dbReference type="EMBL" id="LCMI01000001">
    <property type="protein sequence ID" value="KKU33910.1"/>
    <property type="molecule type" value="Genomic_DNA"/>
</dbReference>
<gene>
    <name evidence="4" type="ORF">UX47_C0001G0193</name>
</gene>
<feature type="chain" id="PRO_5002539678" evidence="3">
    <location>
        <begin position="23"/>
        <end position="321"/>
    </location>
</feature>
<protein>
    <submittedName>
        <fullName evidence="4">Uncharacterized protein</fullName>
    </submittedName>
</protein>
<dbReference type="AlphaFoldDB" id="A0A0G1SKR7"/>
<evidence type="ECO:0000256" key="1">
    <source>
        <dbReference type="SAM" id="MobiDB-lite"/>
    </source>
</evidence>
<comment type="caution">
    <text evidence="4">The sequence shown here is derived from an EMBL/GenBank/DDBJ whole genome shotgun (WGS) entry which is preliminary data.</text>
</comment>
<proteinExistence type="predicted"/>
<reference evidence="4 5" key="1">
    <citation type="journal article" date="2015" name="Nature">
        <title>rRNA introns, odd ribosomes, and small enigmatic genomes across a large radiation of phyla.</title>
        <authorList>
            <person name="Brown C.T."/>
            <person name="Hug L.A."/>
            <person name="Thomas B.C."/>
            <person name="Sharon I."/>
            <person name="Castelle C.J."/>
            <person name="Singh A."/>
            <person name="Wilkins M.J."/>
            <person name="Williams K.H."/>
            <person name="Banfield J.F."/>
        </authorList>
    </citation>
    <scope>NUCLEOTIDE SEQUENCE [LARGE SCALE GENOMIC DNA]</scope>
</reference>
<accession>A0A0G1SKR7</accession>
<evidence type="ECO:0000313" key="4">
    <source>
        <dbReference type="EMBL" id="KKU33910.1"/>
    </source>
</evidence>
<feature type="signal peptide" evidence="3">
    <location>
        <begin position="1"/>
        <end position="22"/>
    </location>
</feature>
<dbReference type="Proteomes" id="UP000034794">
    <property type="component" value="Unassembled WGS sequence"/>
</dbReference>
<sequence>MKLKLFLLAALAVYIFPNVIFAASFSLTIDRPKSPSRIDNFNLTGTSLDRPNATRNITVKCYKKGPSDSNFVQFDTDQILIPGGNVYSCSVNNSTLNSDGVYSFKTVASVSEPSFEQLTSDIVNYDYNTSGPSTPVNYSKERLNSCDYKIKFKTADDGKTVKVQIFRSDTLSIHVDAGAVLTSVNISPNTEGEITNSVPICGKDYYYVIRAVDSSDNASGTIGDSFTTTTTTSTTTGSVAGSQTGGTGAIVLTDASAQVAEPGQTTSDTPEPIIDNSQAPTPSILGTSTEDRKKITKWLLGAAAIIVGYLLMKARRRSKSK</sequence>
<feature type="compositionally biased region" description="Polar residues" evidence="1">
    <location>
        <begin position="263"/>
        <end position="287"/>
    </location>
</feature>
<keyword evidence="2" id="KW-1133">Transmembrane helix</keyword>
<feature type="transmembrane region" description="Helical" evidence="2">
    <location>
        <begin position="295"/>
        <end position="312"/>
    </location>
</feature>
<organism evidence="4 5">
    <name type="scientific">Candidatus Collierbacteria bacterium GW2011_GWA2_46_26</name>
    <dbReference type="NCBI Taxonomy" id="1618381"/>
    <lineage>
        <taxon>Bacteria</taxon>
        <taxon>Candidatus Collieribacteriota</taxon>
    </lineage>
</organism>
<keyword evidence="3" id="KW-0732">Signal</keyword>